<name>A0A6I6EL89_9GAMM</name>
<dbReference type="Proteomes" id="UP000424752">
    <property type="component" value="Chromosome"/>
</dbReference>
<organism evidence="1 2">
    <name type="scientific">Erwinia sorbitola</name>
    <dbReference type="NCBI Taxonomy" id="2681984"/>
    <lineage>
        <taxon>Bacteria</taxon>
        <taxon>Pseudomonadati</taxon>
        <taxon>Pseudomonadota</taxon>
        <taxon>Gammaproteobacteria</taxon>
        <taxon>Enterobacterales</taxon>
        <taxon>Erwiniaceae</taxon>
        <taxon>Erwinia</taxon>
    </lineage>
</organism>
<gene>
    <name evidence="1" type="ORF">GN242_07430</name>
</gene>
<sequence length="74" mass="8600">MLGEWIKKQVREQERRESDARYDLLCRLPANTFAAIYAENYEVFTGAMYNGEYYSEGEIYSASLARGEGYEVLL</sequence>
<evidence type="ECO:0000313" key="2">
    <source>
        <dbReference type="Proteomes" id="UP000424752"/>
    </source>
</evidence>
<dbReference type="AlphaFoldDB" id="A0A6I6EL89"/>
<protein>
    <submittedName>
        <fullName evidence="1">Uncharacterized protein</fullName>
    </submittedName>
</protein>
<evidence type="ECO:0000313" key="1">
    <source>
        <dbReference type="EMBL" id="QGU87056.1"/>
    </source>
</evidence>
<reference evidence="1 2" key="1">
    <citation type="submission" date="2019-12" db="EMBL/GenBank/DDBJ databases">
        <title>Erwinia sp. nov., isolated from droppings of birds in the Qinghai-Tiebt plateau of China.</title>
        <authorList>
            <person name="Ge Y."/>
        </authorList>
    </citation>
    <scope>NUCLEOTIDE SEQUENCE [LARGE SCALE GENOMIC DNA]</scope>
    <source>
        <strain evidence="1 2">J780</strain>
    </source>
</reference>
<proteinExistence type="predicted"/>
<dbReference type="KEGG" id="erwi:GN242_07430"/>
<accession>A0A6I6EL89</accession>
<dbReference type="EMBL" id="CP046509">
    <property type="protein sequence ID" value="QGU87056.1"/>
    <property type="molecule type" value="Genomic_DNA"/>
</dbReference>
<dbReference type="RefSeq" id="WP_156287168.1">
    <property type="nucleotide sequence ID" value="NZ_CP046509.1"/>
</dbReference>